<organism evidence="1 2">
    <name type="scientific">Aedes aegypti</name>
    <name type="common">Yellowfever mosquito</name>
    <name type="synonym">Culex aegypti</name>
    <dbReference type="NCBI Taxonomy" id="7159"/>
    <lineage>
        <taxon>Eukaryota</taxon>
        <taxon>Metazoa</taxon>
        <taxon>Ecdysozoa</taxon>
        <taxon>Arthropoda</taxon>
        <taxon>Hexapoda</taxon>
        <taxon>Insecta</taxon>
        <taxon>Pterygota</taxon>
        <taxon>Neoptera</taxon>
        <taxon>Endopterygota</taxon>
        <taxon>Diptera</taxon>
        <taxon>Nematocera</taxon>
        <taxon>Culicoidea</taxon>
        <taxon>Culicidae</taxon>
        <taxon>Culicinae</taxon>
        <taxon>Aedini</taxon>
        <taxon>Aedes</taxon>
        <taxon>Stegomyia</taxon>
    </lineage>
</organism>
<accession>Q178H3</accession>
<sequence length="105" mass="11832">MSSYGNVANARTTDWILQQNHAKYDRCRLTDLSNTRVKSSNLSSTVATPPIYRSLKSHSVSIKGHDKSLRKLISDSTGTEEMIDLDSIPSYCKENVVKASHQQYR</sequence>
<reference evidence="1" key="2">
    <citation type="journal article" date="2007" name="Science">
        <title>Genome sequence of Aedes aegypti, a major arbovirus vector.</title>
        <authorList>
            <person name="Nene V."/>
            <person name="Wortman J.R."/>
            <person name="Lawson D."/>
            <person name="Haas B."/>
            <person name="Kodira C."/>
            <person name="Tu Z.J."/>
            <person name="Loftus B."/>
            <person name="Xi Z."/>
            <person name="Megy K."/>
            <person name="Grabherr M."/>
            <person name="Ren Q."/>
            <person name="Zdobnov E.M."/>
            <person name="Lobo N.F."/>
            <person name="Campbell K.S."/>
            <person name="Brown S.E."/>
            <person name="Bonaldo M.F."/>
            <person name="Zhu J."/>
            <person name="Sinkins S.P."/>
            <person name="Hogenkamp D.G."/>
            <person name="Amedeo P."/>
            <person name="Arensburger P."/>
            <person name="Atkinson P.W."/>
            <person name="Bidwell S."/>
            <person name="Biedler J."/>
            <person name="Birney E."/>
            <person name="Bruggner R.V."/>
            <person name="Costas J."/>
            <person name="Coy M.R."/>
            <person name="Crabtree J."/>
            <person name="Crawford M."/>
            <person name="Debruyn B."/>
            <person name="Decaprio D."/>
            <person name="Eiglmeier K."/>
            <person name="Eisenstadt E."/>
            <person name="El-Dorry H."/>
            <person name="Gelbart W.M."/>
            <person name="Gomes S.L."/>
            <person name="Hammond M."/>
            <person name="Hannick L.I."/>
            <person name="Hogan J.R."/>
            <person name="Holmes M.H."/>
            <person name="Jaffe D."/>
            <person name="Johnston J.S."/>
            <person name="Kennedy R.C."/>
            <person name="Koo H."/>
            <person name="Kravitz S."/>
            <person name="Kriventseva E.V."/>
            <person name="Kulp D."/>
            <person name="Labutti K."/>
            <person name="Lee E."/>
            <person name="Li S."/>
            <person name="Lovin D.D."/>
            <person name="Mao C."/>
            <person name="Mauceli E."/>
            <person name="Menck C.F."/>
            <person name="Miller J.R."/>
            <person name="Montgomery P."/>
            <person name="Mori A."/>
            <person name="Nascimento A.L."/>
            <person name="Naveira H.F."/>
            <person name="Nusbaum C."/>
            <person name="O'leary S."/>
            <person name="Orvis J."/>
            <person name="Pertea M."/>
            <person name="Quesneville H."/>
            <person name="Reidenbach K.R."/>
            <person name="Rogers Y.H."/>
            <person name="Roth C.W."/>
            <person name="Schneider J.R."/>
            <person name="Schatz M."/>
            <person name="Shumway M."/>
            <person name="Stanke M."/>
            <person name="Stinson E.O."/>
            <person name="Tubio J.M."/>
            <person name="Vanzee J.P."/>
            <person name="Verjovski-Almeida S."/>
            <person name="Werner D."/>
            <person name="White O."/>
            <person name="Wyder S."/>
            <person name="Zeng Q."/>
            <person name="Zhao Q."/>
            <person name="Zhao Y."/>
            <person name="Hill C.A."/>
            <person name="Raikhel A.S."/>
            <person name="Soares M.B."/>
            <person name="Knudson D.L."/>
            <person name="Lee N.H."/>
            <person name="Galagan J."/>
            <person name="Salzberg S.L."/>
            <person name="Paulsen I.T."/>
            <person name="Dimopoulos G."/>
            <person name="Collins F.H."/>
            <person name="Birren B."/>
            <person name="Fraser-Liggett C.M."/>
            <person name="Severson D.W."/>
        </authorList>
    </citation>
    <scope>NUCLEOTIDE SEQUENCE [LARGE SCALE GENOMIC DNA]</scope>
    <source>
        <strain evidence="1">Liverpool</strain>
    </source>
</reference>
<reference evidence="1" key="3">
    <citation type="submission" date="2012-09" db="EMBL/GenBank/DDBJ databases">
        <authorList>
            <consortium name="VectorBase"/>
        </authorList>
    </citation>
    <scope>NUCLEOTIDE SEQUENCE</scope>
    <source>
        <strain evidence="1">Liverpool</strain>
    </source>
</reference>
<dbReference type="HOGENOM" id="CLU_2243109_0_0_1"/>
<dbReference type="EMBL" id="CH477363">
    <property type="protein sequence ID" value="EAT42612.1"/>
    <property type="molecule type" value="Genomic_DNA"/>
</dbReference>
<feature type="non-terminal residue" evidence="1">
    <location>
        <position position="1"/>
    </location>
</feature>
<dbReference type="AlphaFoldDB" id="Q178H3"/>
<name>Q178H3_AEDAE</name>
<dbReference type="Proteomes" id="UP000682892">
    <property type="component" value="Chromosome 2"/>
</dbReference>
<dbReference type="PaxDb" id="7159-AAEL005876-PA"/>
<reference evidence="1" key="1">
    <citation type="submission" date="2005-10" db="EMBL/GenBank/DDBJ databases">
        <authorList>
            <person name="Loftus B.J."/>
            <person name="Nene V.M."/>
            <person name="Hannick L.I."/>
            <person name="Bidwell S."/>
            <person name="Haas B."/>
            <person name="Amedeo P."/>
            <person name="Orvis J."/>
            <person name="Wortman J.R."/>
            <person name="White O.R."/>
            <person name="Salzberg S."/>
            <person name="Shumway M."/>
            <person name="Koo H."/>
            <person name="Zhao Y."/>
            <person name="Holmes M."/>
            <person name="Miller J."/>
            <person name="Schatz M."/>
            <person name="Pop M."/>
            <person name="Pai G."/>
            <person name="Utterback T."/>
            <person name="Rogers Y.-H."/>
            <person name="Kravitz S."/>
            <person name="Fraser C.M."/>
        </authorList>
    </citation>
    <scope>NUCLEOTIDE SEQUENCE</scope>
    <source>
        <strain evidence="1">Liverpool</strain>
    </source>
</reference>
<evidence type="ECO:0000313" key="2">
    <source>
        <dbReference type="Proteomes" id="UP000682892"/>
    </source>
</evidence>
<protein>
    <submittedName>
        <fullName evidence="1">AAEL005876-PA</fullName>
    </submittedName>
</protein>
<gene>
    <name evidence="1" type="ORF">AaeL_AAEL005876</name>
</gene>
<evidence type="ECO:0000313" key="1">
    <source>
        <dbReference type="EMBL" id="EAT42612.1"/>
    </source>
</evidence>
<proteinExistence type="predicted"/>